<dbReference type="EMBL" id="JAGEPF010000018">
    <property type="protein sequence ID" value="MBO2461494.1"/>
    <property type="molecule type" value="Genomic_DNA"/>
</dbReference>
<evidence type="ECO:0000313" key="3">
    <source>
        <dbReference type="EMBL" id="MBO2461494.1"/>
    </source>
</evidence>
<dbReference type="RefSeq" id="WP_208244853.1">
    <property type="nucleotide sequence ID" value="NZ_JAGEPF010000018.1"/>
</dbReference>
<name>A0ABS3RXK6_9ACTN</name>
<accession>A0ABS3RXK6</accession>
<feature type="region of interest" description="Disordered" evidence="1">
    <location>
        <begin position="42"/>
        <end position="79"/>
    </location>
</feature>
<keyword evidence="4" id="KW-1185">Reference proteome</keyword>
<protein>
    <submittedName>
        <fullName evidence="3">Uncharacterized protein</fullName>
    </submittedName>
</protein>
<comment type="caution">
    <text evidence="3">The sequence shown here is derived from an EMBL/GenBank/DDBJ whole genome shotgun (WGS) entry which is preliminary data.</text>
</comment>
<keyword evidence="2" id="KW-0472">Membrane</keyword>
<proteinExistence type="predicted"/>
<keyword evidence="2" id="KW-0812">Transmembrane</keyword>
<evidence type="ECO:0000256" key="2">
    <source>
        <dbReference type="SAM" id="Phobius"/>
    </source>
</evidence>
<feature type="compositionally biased region" description="Low complexity" evidence="1">
    <location>
        <begin position="57"/>
        <end position="67"/>
    </location>
</feature>
<reference evidence="3 4" key="1">
    <citation type="submission" date="2021-03" db="EMBL/GenBank/DDBJ databases">
        <title>Actinomadura violae sp. nov., isolated from lichen in Thailand.</title>
        <authorList>
            <person name="Kanchanasin P."/>
            <person name="Saeng-In P."/>
            <person name="Phongsopitanun W."/>
            <person name="Yuki M."/>
            <person name="Kudo T."/>
            <person name="Ohkuma M."/>
            <person name="Tanasupawat S."/>
        </authorList>
    </citation>
    <scope>NUCLEOTIDE SEQUENCE [LARGE SCALE GENOMIC DNA]</scope>
    <source>
        <strain evidence="3 4">LCR2-06</strain>
    </source>
</reference>
<organism evidence="3 4">
    <name type="scientific">Actinomadura violacea</name>
    <dbReference type="NCBI Taxonomy" id="2819934"/>
    <lineage>
        <taxon>Bacteria</taxon>
        <taxon>Bacillati</taxon>
        <taxon>Actinomycetota</taxon>
        <taxon>Actinomycetes</taxon>
        <taxon>Streptosporangiales</taxon>
        <taxon>Thermomonosporaceae</taxon>
        <taxon>Actinomadura</taxon>
    </lineage>
</organism>
<sequence length="79" mass="8051">MARYYRRGHWVNAPSSRGGGKASGWLIAGLIALALLFAARQHDGDSDGAKPAPAPSGQTTGQTTGQTSHGQVPHGSGTP</sequence>
<evidence type="ECO:0000313" key="4">
    <source>
        <dbReference type="Proteomes" id="UP000680206"/>
    </source>
</evidence>
<dbReference type="Proteomes" id="UP000680206">
    <property type="component" value="Unassembled WGS sequence"/>
</dbReference>
<gene>
    <name evidence="3" type="ORF">J4709_28320</name>
</gene>
<evidence type="ECO:0000256" key="1">
    <source>
        <dbReference type="SAM" id="MobiDB-lite"/>
    </source>
</evidence>
<keyword evidence="2" id="KW-1133">Transmembrane helix</keyword>
<feature type="region of interest" description="Disordered" evidence="1">
    <location>
        <begin position="1"/>
        <end position="20"/>
    </location>
</feature>
<feature type="transmembrane region" description="Helical" evidence="2">
    <location>
        <begin position="22"/>
        <end position="39"/>
    </location>
</feature>